<sequence length="239" mass="27534">MMDPDNGVQSHPRVAAIFSPSKPNDQEICKMMMLRTLAPQRWTGLRHFAKAASKTPKPVPLNDRALKRCDDFVTVAKVMRTLQAARSDMTDLPLDFVVPAEAPWPEQLYGKTIRTSEIRRFYKDGALPASVVDDLNSVHFIWDKFGYLWNNKIAALRVYKELYGHTRVPFAFVVPDEDPAWPKDTWNLRLGRAVSTILKDVQTSKRKQKQLETKPDARQQQLLEIDFDFTWDQPYDLSA</sequence>
<evidence type="ECO:0000313" key="4">
    <source>
        <dbReference type="Proteomes" id="UP000332933"/>
    </source>
</evidence>
<feature type="domain" description="Helicase-associated" evidence="1">
    <location>
        <begin position="149"/>
        <end position="227"/>
    </location>
</feature>
<keyword evidence="4" id="KW-1185">Reference proteome</keyword>
<dbReference type="Pfam" id="PF03457">
    <property type="entry name" value="HA"/>
    <property type="match status" value="1"/>
</dbReference>
<dbReference type="InterPro" id="IPR005114">
    <property type="entry name" value="Helicase_assoc"/>
</dbReference>
<accession>A0A485KXK6</accession>
<dbReference type="PANTHER" id="PTHR37066">
    <property type="entry name" value="HELICASE-ASSOCIATED"/>
    <property type="match status" value="1"/>
</dbReference>
<name>A0A485KXK6_9STRA</name>
<proteinExistence type="predicted"/>
<gene>
    <name evidence="3" type="primary">Aste57867_13223</name>
    <name evidence="2" type="ORF">As57867_013174</name>
    <name evidence="3" type="ORF">ASTE57867_13223</name>
</gene>
<dbReference type="AlphaFoldDB" id="A0A485KXK6"/>
<protein>
    <submittedName>
        <fullName evidence="3">Aste57867_13223 protein</fullName>
    </submittedName>
</protein>
<evidence type="ECO:0000313" key="3">
    <source>
        <dbReference type="EMBL" id="VFT90063.1"/>
    </source>
</evidence>
<reference evidence="2" key="2">
    <citation type="submission" date="2019-06" db="EMBL/GenBank/DDBJ databases">
        <title>Genomics analysis of Aphanomyces spp. identifies a new class of oomycete effector associated with host adaptation.</title>
        <authorList>
            <person name="Gaulin E."/>
        </authorList>
    </citation>
    <scope>NUCLEOTIDE SEQUENCE</scope>
    <source>
        <strain evidence="2">CBS 578.67</strain>
    </source>
</reference>
<reference evidence="3 4" key="1">
    <citation type="submission" date="2019-03" db="EMBL/GenBank/DDBJ databases">
        <authorList>
            <person name="Gaulin E."/>
            <person name="Dumas B."/>
        </authorList>
    </citation>
    <scope>NUCLEOTIDE SEQUENCE [LARGE SCALE GENOMIC DNA]</scope>
    <source>
        <strain evidence="3">CBS 568.67</strain>
    </source>
</reference>
<organism evidence="3 4">
    <name type="scientific">Aphanomyces stellatus</name>
    <dbReference type="NCBI Taxonomy" id="120398"/>
    <lineage>
        <taxon>Eukaryota</taxon>
        <taxon>Sar</taxon>
        <taxon>Stramenopiles</taxon>
        <taxon>Oomycota</taxon>
        <taxon>Saprolegniomycetes</taxon>
        <taxon>Saprolegniales</taxon>
        <taxon>Verrucalvaceae</taxon>
        <taxon>Aphanomyces</taxon>
    </lineage>
</organism>
<evidence type="ECO:0000313" key="2">
    <source>
        <dbReference type="EMBL" id="KAF0696010.1"/>
    </source>
</evidence>
<dbReference type="OrthoDB" id="69278at2759"/>
<dbReference type="EMBL" id="CAADRA010005459">
    <property type="protein sequence ID" value="VFT90063.1"/>
    <property type="molecule type" value="Genomic_DNA"/>
</dbReference>
<dbReference type="Proteomes" id="UP000332933">
    <property type="component" value="Unassembled WGS sequence"/>
</dbReference>
<evidence type="ECO:0000259" key="1">
    <source>
        <dbReference type="Pfam" id="PF03457"/>
    </source>
</evidence>
<dbReference type="EMBL" id="VJMH01005438">
    <property type="protein sequence ID" value="KAF0696010.1"/>
    <property type="molecule type" value="Genomic_DNA"/>
</dbReference>
<dbReference type="PANTHER" id="PTHR37066:SF1">
    <property type="entry name" value="LNS2_PITP DOMAIN-CONTAINING PROTEIN"/>
    <property type="match status" value="1"/>
</dbReference>